<keyword evidence="1" id="KW-0132">Cell division</keyword>
<dbReference type="STRING" id="555500.I215_05310"/>
<evidence type="ECO:0000313" key="2">
    <source>
        <dbReference type="Proteomes" id="UP000007364"/>
    </source>
</evidence>
<dbReference type="GO" id="GO:0051301">
    <property type="term" value="P:cell division"/>
    <property type="evidence" value="ECO:0007669"/>
    <property type="project" value="UniProtKB-KW"/>
</dbReference>
<comment type="caution">
    <text evidence="1">The sequence shown here is derived from an EMBL/GenBank/DDBJ whole genome shotgun (WGS) entry which is preliminary data.</text>
</comment>
<dbReference type="OrthoDB" id="1466667at2"/>
<proteinExistence type="predicted"/>
<protein>
    <submittedName>
        <fullName evidence="1">Cell division protein</fullName>
    </submittedName>
</protein>
<dbReference type="RefSeq" id="WP_008990934.1">
    <property type="nucleotide sequence ID" value="NZ_AMSG01000004.1"/>
</dbReference>
<dbReference type="eggNOG" id="COG1589">
    <property type="taxonomic scope" value="Bacteria"/>
</dbReference>
<evidence type="ECO:0000313" key="1">
    <source>
        <dbReference type="EMBL" id="EKF55944.1"/>
    </source>
</evidence>
<keyword evidence="1" id="KW-0131">Cell cycle</keyword>
<gene>
    <name evidence="1" type="ORF">I215_05310</name>
</gene>
<dbReference type="AlphaFoldDB" id="K2PWU2"/>
<organism evidence="1 2">
    <name type="scientific">Galbibacter marinus</name>
    <dbReference type="NCBI Taxonomy" id="555500"/>
    <lineage>
        <taxon>Bacteria</taxon>
        <taxon>Pseudomonadati</taxon>
        <taxon>Bacteroidota</taxon>
        <taxon>Flavobacteriia</taxon>
        <taxon>Flavobacteriales</taxon>
        <taxon>Flavobacteriaceae</taxon>
        <taxon>Galbibacter</taxon>
    </lineage>
</organism>
<dbReference type="EMBL" id="AMSG01000004">
    <property type="protein sequence ID" value="EKF55944.1"/>
    <property type="molecule type" value="Genomic_DNA"/>
</dbReference>
<accession>K2PWU2</accession>
<keyword evidence="2" id="KW-1185">Reference proteome</keyword>
<reference evidence="1 2" key="1">
    <citation type="journal article" date="2012" name="J. Bacteriol.">
        <title>Genome Sequence of Galbibacter marinum Type Strain ck-I2-15.</title>
        <authorList>
            <person name="Lai Q."/>
            <person name="Li C."/>
            <person name="Shao Z."/>
        </authorList>
    </citation>
    <scope>NUCLEOTIDE SEQUENCE [LARGE SCALE GENOMIC DNA]</scope>
    <source>
        <strain evidence="2">ck-I2-15</strain>
    </source>
</reference>
<name>K2PWU2_9FLAO</name>
<dbReference type="Proteomes" id="UP000007364">
    <property type="component" value="Unassembled WGS sequence"/>
</dbReference>
<sequence>MKKYIDFIKVSLAVIGLVFLFSFSNMRNNNRELAMNSAVEFLNDDAHFITRSTVNKLLIQNRDSASGVTKDQLVLSKVEESLNAHSMVEHADVYVSINGEVGAKVRQRTPIARVIGEQEYYIDSYGKKMPLSPVYSARVPLITGNNVDKSWSSLYELTKYIYEDDFLKKTITGIHLKDQHFELELREEDFTLFIARVDNLDLKFNNFKAFYQKGRNDKTLGNYKMVNLSFDNQVVCTKK</sequence>